<keyword evidence="3 15" id="KW-0723">Serine/threonine-protein kinase</keyword>
<feature type="domain" description="Phorbol-ester/DAG-type" evidence="20">
    <location>
        <begin position="231"/>
        <end position="281"/>
    </location>
</feature>
<feature type="domain" description="C2" evidence="18">
    <location>
        <begin position="1"/>
        <end position="107"/>
    </location>
</feature>
<evidence type="ECO:0000256" key="12">
    <source>
        <dbReference type="ARBA" id="ARBA00022840"/>
    </source>
</evidence>
<dbReference type="InterPro" id="IPR000961">
    <property type="entry name" value="AGC-kinase_C"/>
</dbReference>
<evidence type="ECO:0000256" key="16">
    <source>
        <dbReference type="PROSITE-ProRule" id="PRU10141"/>
    </source>
</evidence>
<evidence type="ECO:0000256" key="10">
    <source>
        <dbReference type="ARBA" id="ARBA00022777"/>
    </source>
</evidence>
<feature type="region of interest" description="Disordered" evidence="17">
    <location>
        <begin position="322"/>
        <end position="368"/>
    </location>
</feature>
<dbReference type="Pfam" id="PF00069">
    <property type="entry name" value="Pkinase"/>
    <property type="match status" value="1"/>
</dbReference>
<accession>A0ABM5GLS8</accession>
<feature type="domain" description="AGC-kinase C-terminal" evidence="21">
    <location>
        <begin position="635"/>
        <end position="706"/>
    </location>
</feature>
<dbReference type="PIRSF" id="PIRSF000551">
    <property type="entry name" value="PKC_delta"/>
    <property type="match status" value="1"/>
</dbReference>
<dbReference type="SMART" id="SM00109">
    <property type="entry name" value="C1"/>
    <property type="match status" value="2"/>
</dbReference>
<keyword evidence="12 15" id="KW-0067">ATP-binding</keyword>
<dbReference type="InterPro" id="IPR008271">
    <property type="entry name" value="Ser/Thr_kinase_AS"/>
</dbReference>
<dbReference type="GeneID" id="110088967"/>
<dbReference type="PROSITE" id="PS50004">
    <property type="entry name" value="C2"/>
    <property type="match status" value="1"/>
</dbReference>
<evidence type="ECO:0000256" key="15">
    <source>
        <dbReference type="PIRNR" id="PIRNR000551"/>
    </source>
</evidence>
<evidence type="ECO:0000313" key="24">
    <source>
        <dbReference type="RefSeq" id="XP_072858607.1"/>
    </source>
</evidence>
<dbReference type="RefSeq" id="XP_072858606.1">
    <property type="nucleotide sequence ID" value="XM_073002505.1"/>
</dbReference>
<dbReference type="CDD" id="cd20837">
    <property type="entry name" value="C1_nPKC_theta-like_rpt2"/>
    <property type="match status" value="1"/>
</dbReference>
<dbReference type="SMART" id="SM00133">
    <property type="entry name" value="S_TK_X"/>
    <property type="match status" value="1"/>
</dbReference>
<dbReference type="InterPro" id="IPR000719">
    <property type="entry name" value="Prot_kinase_dom"/>
</dbReference>
<comment type="catalytic activity">
    <reaction evidence="14">
        <text>L-seryl-[protein] + ATP = O-phospho-L-seryl-[protein] + ADP + H(+)</text>
        <dbReference type="Rhea" id="RHEA:17989"/>
        <dbReference type="Rhea" id="RHEA-COMP:9863"/>
        <dbReference type="Rhea" id="RHEA-COMP:11604"/>
        <dbReference type="ChEBI" id="CHEBI:15378"/>
        <dbReference type="ChEBI" id="CHEBI:29999"/>
        <dbReference type="ChEBI" id="CHEBI:30616"/>
        <dbReference type="ChEBI" id="CHEBI:83421"/>
        <dbReference type="ChEBI" id="CHEBI:456216"/>
        <dbReference type="EC" id="2.7.11.13"/>
    </reaction>
</comment>
<evidence type="ECO:0000256" key="3">
    <source>
        <dbReference type="ARBA" id="ARBA00022527"/>
    </source>
</evidence>
<evidence type="ECO:0000256" key="5">
    <source>
        <dbReference type="ARBA" id="ARBA00022679"/>
    </source>
</evidence>
<dbReference type="InterPro" id="IPR035892">
    <property type="entry name" value="C2_domain_sf"/>
</dbReference>
<sequence>MSPFLRIGLSNYDSGPYLPSQGDVIDPYCAVMVKEAVESENGQVYVQKKPTMYPPWNSTFDAHIRKGRVMDIVVKDKSAEMVSETTVELNSVADKCRKNNGKTEMWLELKPQGRMLMNAKYFLETSDDPDFIDCEKEGFFSLHQRRGAIKQAKIHNVKCHEFTATFFPQPTFCSVCHEFVWGLNKQGYQCRQCNAAIHKKCIDKVIAKCTGSAINSRETMFHKERFKIDMPHRFKVYNYKSPTFCDHCGTLLWGLARQGLKCEACAMNVHHKCQTKVANLCGVNQKLMAEALALIESRQQARSLRESERILREGPVEIIFPDKEASSTSSVPGPPVEKKEPQGISWESPVGEMTRLDSPVKREPREDVQPQLPRLTFDHFILHKMLGKGSFGKVFLAELKTTNQFFAMKALKKEVVLMDDDVECTMVEKRVLSLAWGHPFLTHVFCTFQTKENLFFVMEYVNGGDLMFHIQLCHKFDIGRARFYAAEIICGLQFLHSKGIIYRDLKLDNVLLDKEGHIKIADFGMCKEAMFGDAKTSTFCGTPDYIAPEILLGQKYSMSVDWWSFGVLLYEMLIGQSPFHGQDEEELFQSIRMDSPFYPRWLDRDARDLLVKLFVREPERRLGVKGNIRQHAFFQEIQWEALEERAVEPPFKPKVKSPGDCSNFDKEFLKEKPWLSLGDRTLINSMDQNMFSNFSFTNPMMDKLLS</sequence>
<comment type="similarity">
    <text evidence="1 15">Belongs to the protein kinase superfamily. AGC Ser/Thr protein kinase family. PKC subfamily.</text>
</comment>
<evidence type="ECO:0000256" key="2">
    <source>
        <dbReference type="ARBA" id="ARBA00012429"/>
    </source>
</evidence>
<dbReference type="SUPFAM" id="SSF57889">
    <property type="entry name" value="Cysteine-rich domain"/>
    <property type="match status" value="2"/>
</dbReference>
<dbReference type="PRINTS" id="PR00008">
    <property type="entry name" value="DAGPEDOMAIN"/>
</dbReference>
<dbReference type="Gene3D" id="2.60.40.150">
    <property type="entry name" value="C2 domain"/>
    <property type="match status" value="1"/>
</dbReference>
<evidence type="ECO:0000256" key="6">
    <source>
        <dbReference type="ARBA" id="ARBA00022723"/>
    </source>
</evidence>
<dbReference type="PROSITE" id="PS50081">
    <property type="entry name" value="ZF_DAG_PE_2"/>
    <property type="match status" value="2"/>
</dbReference>
<evidence type="ECO:0000256" key="11">
    <source>
        <dbReference type="ARBA" id="ARBA00022833"/>
    </source>
</evidence>
<evidence type="ECO:0000256" key="14">
    <source>
        <dbReference type="ARBA" id="ARBA00047470"/>
    </source>
</evidence>
<evidence type="ECO:0000256" key="17">
    <source>
        <dbReference type="SAM" id="MobiDB-lite"/>
    </source>
</evidence>
<feature type="domain" description="Protein kinase" evidence="19">
    <location>
        <begin position="380"/>
        <end position="634"/>
    </location>
</feature>
<dbReference type="InterPro" id="IPR046349">
    <property type="entry name" value="C1-like_sf"/>
</dbReference>
<dbReference type="Pfam" id="PF00130">
    <property type="entry name" value="C1_1"/>
    <property type="match status" value="2"/>
</dbReference>
<keyword evidence="11" id="KW-0862">Zinc</keyword>
<dbReference type="Gene3D" id="1.10.510.10">
    <property type="entry name" value="Transferase(Phosphotransferase) domain 1"/>
    <property type="match status" value="1"/>
</dbReference>
<dbReference type="SMART" id="SM00220">
    <property type="entry name" value="S_TKc"/>
    <property type="match status" value="1"/>
</dbReference>
<reference evidence="23 24" key="1">
    <citation type="submission" date="2025-05" db="UniProtKB">
        <authorList>
            <consortium name="RefSeq"/>
        </authorList>
    </citation>
    <scope>IDENTIFICATION</scope>
</reference>
<feature type="domain" description="Phorbol-ester/DAG-type" evidence="20">
    <location>
        <begin position="159"/>
        <end position="209"/>
    </location>
</feature>
<keyword evidence="22" id="KW-1185">Reference proteome</keyword>
<gene>
    <name evidence="23 24" type="primary">PRKCQ</name>
</gene>
<dbReference type="RefSeq" id="XP_072858607.1">
    <property type="nucleotide sequence ID" value="XM_073002506.1"/>
</dbReference>
<organism evidence="22 23">
    <name type="scientific">Pogona vitticeps</name>
    <name type="common">central bearded dragon</name>
    <dbReference type="NCBI Taxonomy" id="103695"/>
    <lineage>
        <taxon>Eukaryota</taxon>
        <taxon>Metazoa</taxon>
        <taxon>Chordata</taxon>
        <taxon>Craniata</taxon>
        <taxon>Vertebrata</taxon>
        <taxon>Euteleostomi</taxon>
        <taxon>Lepidosauria</taxon>
        <taxon>Squamata</taxon>
        <taxon>Bifurcata</taxon>
        <taxon>Unidentata</taxon>
        <taxon>Episquamata</taxon>
        <taxon>Toxicofera</taxon>
        <taxon>Iguania</taxon>
        <taxon>Acrodonta</taxon>
        <taxon>Agamidae</taxon>
        <taxon>Amphibolurinae</taxon>
        <taxon>Pogona</taxon>
    </lineage>
</organism>
<dbReference type="GO" id="GO:0016301">
    <property type="term" value="F:kinase activity"/>
    <property type="evidence" value="ECO:0007669"/>
    <property type="project" value="UniProtKB-KW"/>
</dbReference>
<keyword evidence="10 15" id="KW-0418">Kinase</keyword>
<evidence type="ECO:0000256" key="13">
    <source>
        <dbReference type="ARBA" id="ARBA00047272"/>
    </source>
</evidence>
<keyword evidence="8 15" id="KW-0547">Nucleotide-binding</keyword>
<dbReference type="InterPro" id="IPR002219">
    <property type="entry name" value="PKC_DAG/PE"/>
</dbReference>
<dbReference type="Pfam" id="PF21494">
    <property type="entry name" value="PKC_C2"/>
    <property type="match status" value="1"/>
</dbReference>
<dbReference type="PANTHER" id="PTHR24351">
    <property type="entry name" value="RIBOSOMAL PROTEIN S6 KINASE"/>
    <property type="match status" value="1"/>
</dbReference>
<evidence type="ECO:0000259" key="20">
    <source>
        <dbReference type="PROSITE" id="PS50081"/>
    </source>
</evidence>
<evidence type="ECO:0000256" key="4">
    <source>
        <dbReference type="ARBA" id="ARBA00022553"/>
    </source>
</evidence>
<feature type="compositionally biased region" description="Basic and acidic residues" evidence="17">
    <location>
        <begin position="354"/>
        <end position="368"/>
    </location>
</feature>
<dbReference type="PROSITE" id="PS00479">
    <property type="entry name" value="ZF_DAG_PE_1"/>
    <property type="match status" value="1"/>
</dbReference>
<dbReference type="CDD" id="cd20834">
    <property type="entry name" value="C1_nPKC_theta-like_rpt1"/>
    <property type="match status" value="1"/>
</dbReference>
<name>A0ABM5GLS8_9SAUR</name>
<evidence type="ECO:0000313" key="23">
    <source>
        <dbReference type="RefSeq" id="XP_072858606.1"/>
    </source>
</evidence>
<dbReference type="InterPro" id="IPR000008">
    <property type="entry name" value="C2_dom"/>
</dbReference>
<dbReference type="SUPFAM" id="SSF56112">
    <property type="entry name" value="Protein kinase-like (PK-like)"/>
    <property type="match status" value="1"/>
</dbReference>
<dbReference type="PROSITE" id="PS50011">
    <property type="entry name" value="PROTEIN_KINASE_DOM"/>
    <property type="match status" value="1"/>
</dbReference>
<dbReference type="Gene3D" id="3.30.60.20">
    <property type="match status" value="2"/>
</dbReference>
<dbReference type="Pfam" id="PF00433">
    <property type="entry name" value="Pkinase_C"/>
    <property type="match status" value="1"/>
</dbReference>
<dbReference type="InterPro" id="IPR017892">
    <property type="entry name" value="Pkinase_C"/>
</dbReference>
<comment type="catalytic activity">
    <reaction evidence="13 15">
        <text>L-threonyl-[protein] + ATP = O-phospho-L-threonyl-[protein] + ADP + H(+)</text>
        <dbReference type="Rhea" id="RHEA:46608"/>
        <dbReference type="Rhea" id="RHEA-COMP:11060"/>
        <dbReference type="Rhea" id="RHEA-COMP:11605"/>
        <dbReference type="ChEBI" id="CHEBI:15378"/>
        <dbReference type="ChEBI" id="CHEBI:30013"/>
        <dbReference type="ChEBI" id="CHEBI:30616"/>
        <dbReference type="ChEBI" id="CHEBI:61977"/>
        <dbReference type="ChEBI" id="CHEBI:456216"/>
        <dbReference type="EC" id="2.7.11.13"/>
    </reaction>
</comment>
<evidence type="ECO:0000256" key="7">
    <source>
        <dbReference type="ARBA" id="ARBA00022737"/>
    </source>
</evidence>
<dbReference type="InterPro" id="IPR020454">
    <property type="entry name" value="DAG/PE-bd"/>
</dbReference>
<dbReference type="PROSITE" id="PS00108">
    <property type="entry name" value="PROTEIN_KINASE_ST"/>
    <property type="match status" value="1"/>
</dbReference>
<dbReference type="SUPFAM" id="SSF49562">
    <property type="entry name" value="C2 domain (Calcium/lipid-binding domain, CaLB)"/>
    <property type="match status" value="1"/>
</dbReference>
<keyword evidence="9" id="KW-0863">Zinc-finger</keyword>
<dbReference type="InterPro" id="IPR017441">
    <property type="entry name" value="Protein_kinase_ATP_BS"/>
</dbReference>
<evidence type="ECO:0000259" key="18">
    <source>
        <dbReference type="PROSITE" id="PS50004"/>
    </source>
</evidence>
<keyword evidence="6" id="KW-0479">Metal-binding</keyword>
<evidence type="ECO:0000256" key="9">
    <source>
        <dbReference type="ARBA" id="ARBA00022771"/>
    </source>
</evidence>
<dbReference type="InterPro" id="IPR014376">
    <property type="entry name" value="Prot_kin_PKC_delta"/>
</dbReference>
<feature type="binding site" evidence="16">
    <location>
        <position position="409"/>
    </location>
    <ligand>
        <name>ATP</name>
        <dbReference type="ChEBI" id="CHEBI:30616"/>
    </ligand>
</feature>
<dbReference type="Proteomes" id="UP001652642">
    <property type="component" value="Chromosome 5"/>
</dbReference>
<dbReference type="PROSITE" id="PS51285">
    <property type="entry name" value="AGC_KINASE_CTER"/>
    <property type="match status" value="1"/>
</dbReference>
<evidence type="ECO:0000256" key="1">
    <source>
        <dbReference type="ARBA" id="ARBA00005490"/>
    </source>
</evidence>
<protein>
    <recommendedName>
        <fullName evidence="2 15">Protein kinase C</fullName>
        <ecNumber evidence="2 15">2.7.11.13</ecNumber>
    </recommendedName>
</protein>
<dbReference type="PROSITE" id="PS00107">
    <property type="entry name" value="PROTEIN_KINASE_ATP"/>
    <property type="match status" value="1"/>
</dbReference>
<keyword evidence="7" id="KW-0677">Repeat</keyword>
<evidence type="ECO:0000259" key="19">
    <source>
        <dbReference type="PROSITE" id="PS50011"/>
    </source>
</evidence>
<evidence type="ECO:0000256" key="8">
    <source>
        <dbReference type="ARBA" id="ARBA00022741"/>
    </source>
</evidence>
<dbReference type="Gene3D" id="3.30.200.20">
    <property type="entry name" value="Phosphorylase Kinase, domain 1"/>
    <property type="match status" value="1"/>
</dbReference>
<keyword evidence="4" id="KW-0597">Phosphoprotein</keyword>
<dbReference type="InterPro" id="IPR011009">
    <property type="entry name" value="Kinase-like_dom_sf"/>
</dbReference>
<proteinExistence type="inferred from homology"/>
<dbReference type="EC" id="2.7.11.13" evidence="2 15"/>
<keyword evidence="5 15" id="KW-0808">Transferase</keyword>
<evidence type="ECO:0000313" key="22">
    <source>
        <dbReference type="Proteomes" id="UP001652642"/>
    </source>
</evidence>
<evidence type="ECO:0000259" key="21">
    <source>
        <dbReference type="PROSITE" id="PS51285"/>
    </source>
</evidence>